<feature type="compositionally biased region" description="Polar residues" evidence="1">
    <location>
        <begin position="7"/>
        <end position="25"/>
    </location>
</feature>
<dbReference type="OrthoDB" id="8117402at2759"/>
<evidence type="ECO:0000256" key="1">
    <source>
        <dbReference type="SAM" id="MobiDB-lite"/>
    </source>
</evidence>
<evidence type="ECO:0000313" key="2">
    <source>
        <dbReference type="EMBL" id="KAG5651730.1"/>
    </source>
</evidence>
<accession>A0A9P7GQN9</accession>
<protein>
    <recommendedName>
        <fullName evidence="4">BTB domain-containing protein</fullName>
    </recommendedName>
</protein>
<feature type="region of interest" description="Disordered" evidence="1">
    <location>
        <begin position="1"/>
        <end position="57"/>
    </location>
</feature>
<sequence>MELELESPSSQTNTIQAEVDSTTIENGKRQRCIAEPLDHRSPTTKKSRSSSMDSRDTQALGNITMKRDPAYYFEDGSCIFLVEDTLFNVCVNFHQTWLVHRTRLSNDSSSFGVMFTLPQGSLDAEGQSDDNPIILTGETASEFRNFLWSFYALPPDICAAGDNLPKLIDIARISNKYAFKNLESWALNTIHDYVNRKPSPILATIPAPQSYTFSLVDRSAPSESSTSIQSIEQLTKLIRLAQMCNHAPLLSTMIAHLRQLMSSSLQYAYLAMTLADELNIRTLRGVAYLEVMQKAAIVQPTGTDLVLKSMAELSPVVDSNDSETPVNIPSVNDDDKGPLRINPAQQLRLLAGYYRLTSTWERLRVTPPFFDHASSCGATWHQHGCTQSWLEFWKEKTRTDAMLGMGLADVVGRLKQVHKEYERWGSAPYMHHDCRNAARKAIQDVIKKVEEGLPDFFSVGGDVPSEQ</sequence>
<comment type="caution">
    <text evidence="2">The sequence shown here is derived from an EMBL/GenBank/DDBJ whole genome shotgun (WGS) entry which is preliminary data.</text>
</comment>
<evidence type="ECO:0008006" key="4">
    <source>
        <dbReference type="Google" id="ProtNLM"/>
    </source>
</evidence>
<feature type="region of interest" description="Disordered" evidence="1">
    <location>
        <begin position="318"/>
        <end position="337"/>
    </location>
</feature>
<dbReference type="AlphaFoldDB" id="A0A9P7GQN9"/>
<dbReference type="Proteomes" id="UP000717328">
    <property type="component" value="Unassembled WGS sequence"/>
</dbReference>
<feature type="compositionally biased region" description="Polar residues" evidence="1">
    <location>
        <begin position="318"/>
        <end position="330"/>
    </location>
</feature>
<dbReference type="EMBL" id="JABCKI010000205">
    <property type="protein sequence ID" value="KAG5651730.1"/>
    <property type="molecule type" value="Genomic_DNA"/>
</dbReference>
<organism evidence="2 3">
    <name type="scientific">Sphagnurus paluster</name>
    <dbReference type="NCBI Taxonomy" id="117069"/>
    <lineage>
        <taxon>Eukaryota</taxon>
        <taxon>Fungi</taxon>
        <taxon>Dikarya</taxon>
        <taxon>Basidiomycota</taxon>
        <taxon>Agaricomycotina</taxon>
        <taxon>Agaricomycetes</taxon>
        <taxon>Agaricomycetidae</taxon>
        <taxon>Agaricales</taxon>
        <taxon>Tricholomatineae</taxon>
        <taxon>Lyophyllaceae</taxon>
        <taxon>Sphagnurus</taxon>
    </lineage>
</organism>
<reference evidence="2" key="1">
    <citation type="submission" date="2021-02" db="EMBL/GenBank/DDBJ databases">
        <authorList>
            <person name="Nieuwenhuis M."/>
            <person name="Van De Peppel L.J.J."/>
        </authorList>
    </citation>
    <scope>NUCLEOTIDE SEQUENCE</scope>
    <source>
        <strain evidence="2">D49</strain>
    </source>
</reference>
<name>A0A9P7GQN9_9AGAR</name>
<evidence type="ECO:0000313" key="3">
    <source>
        <dbReference type="Proteomes" id="UP000717328"/>
    </source>
</evidence>
<proteinExistence type="predicted"/>
<gene>
    <name evidence="2" type="ORF">H0H81_007668</name>
</gene>
<keyword evidence="3" id="KW-1185">Reference proteome</keyword>
<reference evidence="2" key="2">
    <citation type="submission" date="2021-10" db="EMBL/GenBank/DDBJ databases">
        <title>Phylogenomics reveals ancestral predisposition of the termite-cultivated fungus Termitomyces towards a domesticated lifestyle.</title>
        <authorList>
            <person name="Auxier B."/>
            <person name="Grum-Grzhimaylo A."/>
            <person name="Cardenas M.E."/>
            <person name="Lodge J.D."/>
            <person name="Laessoe T."/>
            <person name="Pedersen O."/>
            <person name="Smith M.E."/>
            <person name="Kuyper T.W."/>
            <person name="Franco-Molano E.A."/>
            <person name="Baroni T.J."/>
            <person name="Aanen D.K."/>
        </authorList>
    </citation>
    <scope>NUCLEOTIDE SEQUENCE</scope>
    <source>
        <strain evidence="2">D49</strain>
    </source>
</reference>